<dbReference type="SUPFAM" id="SSF48452">
    <property type="entry name" value="TPR-like"/>
    <property type="match status" value="1"/>
</dbReference>
<proteinExistence type="predicted"/>
<dbReference type="GO" id="GO:0003677">
    <property type="term" value="F:DNA binding"/>
    <property type="evidence" value="ECO:0007669"/>
    <property type="project" value="InterPro"/>
</dbReference>
<dbReference type="Gene3D" id="1.10.260.40">
    <property type="entry name" value="lambda repressor-like DNA-binding domains"/>
    <property type="match status" value="1"/>
</dbReference>
<evidence type="ECO:0000313" key="2">
    <source>
        <dbReference type="EMBL" id="ADO83687.1"/>
    </source>
</evidence>
<dbReference type="PROSITE" id="PS50943">
    <property type="entry name" value="HTH_CROC1"/>
    <property type="match status" value="1"/>
</dbReference>
<dbReference type="RefSeq" id="WP_013388349.1">
    <property type="nucleotide sequence ID" value="NC_014633.1"/>
</dbReference>
<dbReference type="CDD" id="cd00093">
    <property type="entry name" value="HTH_XRE"/>
    <property type="match status" value="1"/>
</dbReference>
<dbReference type="KEGG" id="ipo:Ilyop_1916"/>
<dbReference type="AlphaFoldDB" id="E3HBJ1"/>
<gene>
    <name evidence="2" type="ordered locus">Ilyop_1916</name>
</gene>
<dbReference type="HOGENOM" id="CLU_672245_0_0_0"/>
<name>E3HBJ1_ILYPC</name>
<dbReference type="InterPro" id="IPR010982">
    <property type="entry name" value="Lambda_DNA-bd_dom_sf"/>
</dbReference>
<keyword evidence="2" id="KW-0614">Plasmid</keyword>
<accession>E3HBJ1</accession>
<evidence type="ECO:0000259" key="1">
    <source>
        <dbReference type="PROSITE" id="PS50943"/>
    </source>
</evidence>
<protein>
    <submittedName>
        <fullName evidence="2">Helix-turn-helix domain protein</fullName>
    </submittedName>
</protein>
<dbReference type="OrthoDB" id="85664at2"/>
<dbReference type="InterPro" id="IPR001387">
    <property type="entry name" value="Cro/C1-type_HTH"/>
</dbReference>
<dbReference type="Proteomes" id="UP000006875">
    <property type="component" value="Plasmid pILYOP01"/>
</dbReference>
<evidence type="ECO:0000313" key="3">
    <source>
        <dbReference type="Proteomes" id="UP000006875"/>
    </source>
</evidence>
<dbReference type="SMART" id="SM00530">
    <property type="entry name" value="HTH_XRE"/>
    <property type="match status" value="1"/>
</dbReference>
<sequence length="422" mass="50051">MAILSPVEKLIALRKKYKINQKDLAGDQISRSHLAMIETGKNKFNENTAKILVENFNKIFKERNIPEKVKLEELMESKKEQIEKLKIDFLKKLEKEDTIEPVISDIESYASEYDIQTKITLYEKIGNIFFEKENFHRAASFYLRILNDLIIIRDSKTLGKVSLSLIRIYLQTENFQAAVDLENLIKSEIISFLLPEKSIILFNFGCIFDSLKDYNRALEYFCQVEEYISDSDQYFDVKNFQAISSADLGKYDNSISIYRSLMLKYKDINRKIIINNNLLYISRLENNSDKIKFYLRKCKKLIELVDLDKFSNYTFEQIIFEIGETSLLLNKRKDAITYFLKLCDEKTKRNLNKKFSSVRYLLTLFTKKDLETVKKIEKFYFTLLKREKRLEIAFDFIDFYMKNGLQKEVYNILNSIKPFSKF</sequence>
<dbReference type="Pfam" id="PF13181">
    <property type="entry name" value="TPR_8"/>
    <property type="match status" value="1"/>
</dbReference>
<reference evidence="2 3" key="1">
    <citation type="journal article" date="2010" name="Stand. Genomic Sci.">
        <title>Complete genome sequence of Ilyobacter polytropus type strain (CuHbu1).</title>
        <authorList>
            <person name="Sikorski J."/>
            <person name="Chertkov O."/>
            <person name="Lapidus A."/>
            <person name="Nolan M."/>
            <person name="Lucas S."/>
            <person name="Del Rio T.G."/>
            <person name="Tice H."/>
            <person name="Cheng J.F."/>
            <person name="Tapia R."/>
            <person name="Han C."/>
            <person name="Goodwin L."/>
            <person name="Pitluck S."/>
            <person name="Liolios K."/>
            <person name="Ivanova N."/>
            <person name="Mavromatis K."/>
            <person name="Mikhailova N."/>
            <person name="Pati A."/>
            <person name="Chen A."/>
            <person name="Palaniappan K."/>
            <person name="Land M."/>
            <person name="Hauser L."/>
            <person name="Chang Y.J."/>
            <person name="Jeffries C.D."/>
            <person name="Brambilla E."/>
            <person name="Yasawong M."/>
            <person name="Rohde M."/>
            <person name="Pukall R."/>
            <person name="Spring S."/>
            <person name="Goker M."/>
            <person name="Woyke T."/>
            <person name="Bristow J."/>
            <person name="Eisen J.A."/>
            <person name="Markowitz V."/>
            <person name="Hugenholtz P."/>
            <person name="Kyrpides N.C."/>
            <person name="Klenk H.P."/>
        </authorList>
    </citation>
    <scope>NUCLEOTIDE SEQUENCE [LARGE SCALE GENOMIC DNA]</scope>
    <source>
        <strain evidence="3">ATCC 51220 / DSM 2926 / LMG 16218 / CuHBu1</strain>
        <plasmid evidence="3">pILYOP01</plasmid>
    </source>
</reference>
<dbReference type="InterPro" id="IPR019734">
    <property type="entry name" value="TPR_rpt"/>
</dbReference>
<dbReference type="InterPro" id="IPR011990">
    <property type="entry name" value="TPR-like_helical_dom_sf"/>
</dbReference>
<dbReference type="Gene3D" id="1.25.40.10">
    <property type="entry name" value="Tetratricopeptide repeat domain"/>
    <property type="match status" value="1"/>
</dbReference>
<feature type="domain" description="HTH cro/C1-type" evidence="1">
    <location>
        <begin position="10"/>
        <end position="63"/>
    </location>
</feature>
<keyword evidence="3" id="KW-1185">Reference proteome</keyword>
<dbReference type="SUPFAM" id="SSF47413">
    <property type="entry name" value="lambda repressor-like DNA-binding domains"/>
    <property type="match status" value="1"/>
</dbReference>
<geneLocation type="plasmid" evidence="2 3">
    <name>pILYOP01</name>
</geneLocation>
<dbReference type="EMBL" id="CP002282">
    <property type="protein sequence ID" value="ADO83687.1"/>
    <property type="molecule type" value="Genomic_DNA"/>
</dbReference>
<organism evidence="2 3">
    <name type="scientific">Ilyobacter polytropus (strain ATCC 51220 / DSM 2926 / LMG 16218 / CuHBu1)</name>
    <dbReference type="NCBI Taxonomy" id="572544"/>
    <lineage>
        <taxon>Bacteria</taxon>
        <taxon>Fusobacteriati</taxon>
        <taxon>Fusobacteriota</taxon>
        <taxon>Fusobacteriia</taxon>
        <taxon>Fusobacteriales</taxon>
        <taxon>Fusobacteriaceae</taxon>
        <taxon>Ilyobacter</taxon>
    </lineage>
</organism>